<comment type="caution">
    <text evidence="2">The sequence shown here is derived from an EMBL/GenBank/DDBJ whole genome shotgun (WGS) entry which is preliminary data.</text>
</comment>
<proteinExistence type="predicted"/>
<accession>A0A8J3TF27</accession>
<dbReference type="AlphaFoldDB" id="A0A8J3TF27"/>
<dbReference type="Proteomes" id="UP000599074">
    <property type="component" value="Unassembled WGS sequence"/>
</dbReference>
<name>A0A8J3TF27_9ACTN</name>
<feature type="region of interest" description="Disordered" evidence="1">
    <location>
        <begin position="43"/>
        <end position="70"/>
    </location>
</feature>
<protein>
    <submittedName>
        <fullName evidence="2">Uncharacterized protein</fullName>
    </submittedName>
</protein>
<reference evidence="2" key="1">
    <citation type="submission" date="2021-01" db="EMBL/GenBank/DDBJ databases">
        <title>Whole genome shotgun sequence of Planosporangium mesophilum NBRC 109066.</title>
        <authorList>
            <person name="Komaki H."/>
            <person name="Tamura T."/>
        </authorList>
    </citation>
    <scope>NUCLEOTIDE SEQUENCE</scope>
    <source>
        <strain evidence="2">NBRC 109066</strain>
    </source>
</reference>
<keyword evidence="3" id="KW-1185">Reference proteome</keyword>
<gene>
    <name evidence="2" type="ORF">Pme01_55720</name>
</gene>
<evidence type="ECO:0000313" key="3">
    <source>
        <dbReference type="Proteomes" id="UP000599074"/>
    </source>
</evidence>
<evidence type="ECO:0000313" key="2">
    <source>
        <dbReference type="EMBL" id="GII25975.1"/>
    </source>
</evidence>
<dbReference type="EMBL" id="BOON01000062">
    <property type="protein sequence ID" value="GII25975.1"/>
    <property type="molecule type" value="Genomic_DNA"/>
</dbReference>
<evidence type="ECO:0000256" key="1">
    <source>
        <dbReference type="SAM" id="MobiDB-lite"/>
    </source>
</evidence>
<organism evidence="2 3">
    <name type="scientific">Planosporangium mesophilum</name>
    <dbReference type="NCBI Taxonomy" id="689768"/>
    <lineage>
        <taxon>Bacteria</taxon>
        <taxon>Bacillati</taxon>
        <taxon>Actinomycetota</taxon>
        <taxon>Actinomycetes</taxon>
        <taxon>Micromonosporales</taxon>
        <taxon>Micromonosporaceae</taxon>
        <taxon>Planosporangium</taxon>
    </lineage>
</organism>
<sequence length="70" mass="7653">MVPGVRPLHFRPRPPRTPNCLTRQMEVFTVLFRGRDIDYLSPGVPGRGGAASADVARPSITNPRRAASLV</sequence>